<protein>
    <recommendedName>
        <fullName evidence="3">Glycosyltransferase subfamily 4-like N-terminal domain-containing protein</fullName>
    </recommendedName>
</protein>
<dbReference type="AlphaFoldDB" id="A0A265NAS9"/>
<evidence type="ECO:0000313" key="4">
    <source>
        <dbReference type="EMBL" id="OZU88937.1"/>
    </source>
</evidence>
<dbReference type="OrthoDB" id="9813214at2"/>
<dbReference type="GO" id="GO:0016757">
    <property type="term" value="F:glycosyltransferase activity"/>
    <property type="evidence" value="ECO:0007669"/>
    <property type="project" value="UniProtKB-KW"/>
</dbReference>
<evidence type="ECO:0000256" key="1">
    <source>
        <dbReference type="ARBA" id="ARBA00022676"/>
    </source>
</evidence>
<keyword evidence="1" id="KW-0328">Glycosyltransferase</keyword>
<dbReference type="PANTHER" id="PTHR12526">
    <property type="entry name" value="GLYCOSYLTRANSFERASE"/>
    <property type="match status" value="1"/>
</dbReference>
<evidence type="ECO:0000256" key="2">
    <source>
        <dbReference type="ARBA" id="ARBA00022679"/>
    </source>
</evidence>
<dbReference type="Proteomes" id="UP000216498">
    <property type="component" value="Unassembled WGS sequence"/>
</dbReference>
<dbReference type="Gene3D" id="3.40.50.2000">
    <property type="entry name" value="Glycogen Phosphorylase B"/>
    <property type="match status" value="2"/>
</dbReference>
<accession>A0A265NAS9</accession>
<dbReference type="InterPro" id="IPR028098">
    <property type="entry name" value="Glyco_trans_4-like_N"/>
</dbReference>
<comment type="caution">
    <text evidence="4">The sequence shown here is derived from an EMBL/GenBank/DDBJ whole genome shotgun (WGS) entry which is preliminary data.</text>
</comment>
<sequence length="408" mass="47541">MGKNVCFLVTEHPFLDARIFKKEAKSLMKQGYEVTMIVPRKNGNLFDVDGSVYRDSFQSQTFIYEGIRVITYEQINPEKNIKSLHYNLQTGKFTRFTDPLTTLGIAQQADFYHAHEFFSLYSGIGIKRALTSKGKHIKLIYDSHELEPDPLSLQSHKTKVVKMQMLEKMLIETDCVITVSESIKSWYLSIDPQLLVEVIYNSPPLAPKYKPVQDKKSDFLIAYEGVMNRKRGNFSKLMEVLELCNQKFDLKVKIIGGQINPKQDFTHTIPQHLQESVIFSGWLDYHTIPNALQDVDLGWVDLDALHSLNNRFAMPNKFFSYLNNGVPVLVNQCKDMEHFIQRYKCGYTVKKMQATAQDYFQALQFLHSNKNKLREMSLNARRVMESKFSWEHMEKRLFTIYKRLAKIM</sequence>
<dbReference type="RefSeq" id="WP_094885296.1">
    <property type="nucleotide sequence ID" value="NZ_NPMS01000003.1"/>
</dbReference>
<dbReference type="PANTHER" id="PTHR12526:SF629">
    <property type="entry name" value="TEICHURONIC ACID BIOSYNTHESIS GLYCOSYLTRANSFERASE TUAH-RELATED"/>
    <property type="match status" value="1"/>
</dbReference>
<reference evidence="4 5" key="1">
    <citation type="submission" date="2017-08" db="EMBL/GenBank/DDBJ databases">
        <title>Virgibacillus indicus sp. nov. and Virgibacillus profoundi sp. nov, two moderately halophilic bacteria isolated from marine sediment by using the Microfluidic Streak Plate.</title>
        <authorList>
            <person name="Xu B."/>
            <person name="Hu B."/>
            <person name="Wang J."/>
            <person name="Zhu Y."/>
            <person name="Huang L."/>
            <person name="Du W."/>
            <person name="Huang Y."/>
        </authorList>
    </citation>
    <scope>NUCLEOTIDE SEQUENCE [LARGE SCALE GENOMIC DNA]</scope>
    <source>
        <strain evidence="4 5">IO3-P2-C2</strain>
    </source>
</reference>
<evidence type="ECO:0000259" key="3">
    <source>
        <dbReference type="Pfam" id="PF13439"/>
    </source>
</evidence>
<evidence type="ECO:0000313" key="5">
    <source>
        <dbReference type="Proteomes" id="UP000216498"/>
    </source>
</evidence>
<feature type="domain" description="Glycosyltransferase subfamily 4-like N-terminal" evidence="3">
    <location>
        <begin position="24"/>
        <end position="201"/>
    </location>
</feature>
<proteinExistence type="predicted"/>
<organism evidence="4 5">
    <name type="scientific">Virgibacillus indicus</name>
    <dbReference type="NCBI Taxonomy" id="2024554"/>
    <lineage>
        <taxon>Bacteria</taxon>
        <taxon>Bacillati</taxon>
        <taxon>Bacillota</taxon>
        <taxon>Bacilli</taxon>
        <taxon>Bacillales</taxon>
        <taxon>Bacillaceae</taxon>
        <taxon>Virgibacillus</taxon>
    </lineage>
</organism>
<keyword evidence="5" id="KW-1185">Reference proteome</keyword>
<dbReference type="EMBL" id="NPMS01000003">
    <property type="protein sequence ID" value="OZU88937.1"/>
    <property type="molecule type" value="Genomic_DNA"/>
</dbReference>
<dbReference type="SUPFAM" id="SSF53756">
    <property type="entry name" value="UDP-Glycosyltransferase/glycogen phosphorylase"/>
    <property type="match status" value="1"/>
</dbReference>
<dbReference type="Pfam" id="PF13439">
    <property type="entry name" value="Glyco_transf_4"/>
    <property type="match status" value="1"/>
</dbReference>
<keyword evidence="2" id="KW-0808">Transferase</keyword>
<name>A0A265NAS9_9BACI</name>
<gene>
    <name evidence="4" type="ORF">CIL03_07905</name>
</gene>